<evidence type="ECO:0000313" key="2">
    <source>
        <dbReference type="Proteomes" id="UP000467105"/>
    </source>
</evidence>
<dbReference type="InterPro" id="IPR050744">
    <property type="entry name" value="AI-2_Isomerase_LsrG"/>
</dbReference>
<keyword evidence="1" id="KW-0560">Oxidoreductase</keyword>
<keyword evidence="2" id="KW-1185">Reference proteome</keyword>
<protein>
    <submittedName>
        <fullName evidence="1">Monooxygenase</fullName>
    </submittedName>
</protein>
<accession>A0A7I7Z154</accession>
<organism evidence="1 2">
    <name type="scientific">Mycobacterium parmense</name>
    <dbReference type="NCBI Taxonomy" id="185642"/>
    <lineage>
        <taxon>Bacteria</taxon>
        <taxon>Bacillati</taxon>
        <taxon>Actinomycetota</taxon>
        <taxon>Actinomycetes</taxon>
        <taxon>Mycobacteriales</taxon>
        <taxon>Mycobacteriaceae</taxon>
        <taxon>Mycobacterium</taxon>
        <taxon>Mycobacterium simiae complex</taxon>
    </lineage>
</organism>
<dbReference type="Pfam" id="PF03992">
    <property type="entry name" value="ABM"/>
    <property type="match status" value="1"/>
</dbReference>
<name>A0A7I7Z154_9MYCO</name>
<keyword evidence="1" id="KW-0503">Monooxygenase</keyword>
<reference evidence="1 2" key="1">
    <citation type="journal article" date="2019" name="Emerg. Microbes Infect.">
        <title>Comprehensive subspecies identification of 175 nontuberculous mycobacteria species based on 7547 genomic profiles.</title>
        <authorList>
            <person name="Matsumoto Y."/>
            <person name="Kinjo T."/>
            <person name="Motooka D."/>
            <person name="Nabeya D."/>
            <person name="Jung N."/>
            <person name="Uechi K."/>
            <person name="Horii T."/>
            <person name="Iida T."/>
            <person name="Fujita J."/>
            <person name="Nakamura S."/>
        </authorList>
    </citation>
    <scope>NUCLEOTIDE SEQUENCE [LARGE SCALE GENOMIC DNA]</scope>
    <source>
        <strain evidence="1 2">JCM 14742</strain>
    </source>
</reference>
<dbReference type="PROSITE" id="PS51725">
    <property type="entry name" value="ABM"/>
    <property type="match status" value="1"/>
</dbReference>
<dbReference type="Gene3D" id="3.30.70.100">
    <property type="match status" value="1"/>
</dbReference>
<dbReference type="RefSeq" id="WP_085270138.1">
    <property type="nucleotide sequence ID" value="NZ_AP022614.1"/>
</dbReference>
<dbReference type="PANTHER" id="PTHR33336">
    <property type="entry name" value="QUINOL MONOOXYGENASE YGIN-RELATED"/>
    <property type="match status" value="1"/>
</dbReference>
<dbReference type="InterPro" id="IPR007138">
    <property type="entry name" value="ABM_dom"/>
</dbReference>
<dbReference type="AlphaFoldDB" id="A0A7I7Z154"/>
<dbReference type="GO" id="GO:0004497">
    <property type="term" value="F:monooxygenase activity"/>
    <property type="evidence" value="ECO:0007669"/>
    <property type="project" value="UniProtKB-KW"/>
</dbReference>
<dbReference type="EMBL" id="AP022614">
    <property type="protein sequence ID" value="BBZ47898.1"/>
    <property type="molecule type" value="Genomic_DNA"/>
</dbReference>
<dbReference type="Proteomes" id="UP000467105">
    <property type="component" value="Chromosome"/>
</dbReference>
<sequence length="99" mass="10916">MSHPVSVVARFVPLPEKRSELQALLEGMVAPTRSEAGCHSYNLYEVPADGDLVLIERYGDQAALEHHRTTDHYRDYRAQLSSLLANPVSVTVLAAVDEA</sequence>
<dbReference type="InterPro" id="IPR011008">
    <property type="entry name" value="Dimeric_a/b-barrel"/>
</dbReference>
<gene>
    <name evidence="1" type="ORF">MPRM_51790</name>
</gene>
<evidence type="ECO:0000313" key="1">
    <source>
        <dbReference type="EMBL" id="BBZ47898.1"/>
    </source>
</evidence>
<dbReference type="SUPFAM" id="SSF54909">
    <property type="entry name" value="Dimeric alpha+beta barrel"/>
    <property type="match status" value="1"/>
</dbReference>
<dbReference type="PANTHER" id="PTHR33336:SF3">
    <property type="entry name" value="ABM DOMAIN-CONTAINING PROTEIN"/>
    <property type="match status" value="1"/>
</dbReference>
<proteinExistence type="predicted"/>
<dbReference type="OrthoDB" id="5244470at2"/>